<dbReference type="EMBL" id="GBXM01096245">
    <property type="protein sequence ID" value="JAH12332.1"/>
    <property type="molecule type" value="Transcribed_RNA"/>
</dbReference>
<evidence type="ECO:0000313" key="2">
    <source>
        <dbReference type="EMBL" id="JAH12332.1"/>
    </source>
</evidence>
<name>A0A0E9Q747_ANGAN</name>
<proteinExistence type="predicted"/>
<protein>
    <submittedName>
        <fullName evidence="2">Uncharacterized protein</fullName>
    </submittedName>
</protein>
<dbReference type="AlphaFoldDB" id="A0A0E9Q747"/>
<reference evidence="2" key="2">
    <citation type="journal article" date="2015" name="Fish Shellfish Immunol.">
        <title>Early steps in the European eel (Anguilla anguilla)-Vibrio vulnificus interaction in the gills: Role of the RtxA13 toxin.</title>
        <authorList>
            <person name="Callol A."/>
            <person name="Pajuelo D."/>
            <person name="Ebbesson L."/>
            <person name="Teles M."/>
            <person name="MacKenzie S."/>
            <person name="Amaro C."/>
        </authorList>
    </citation>
    <scope>NUCLEOTIDE SEQUENCE</scope>
</reference>
<reference evidence="2" key="1">
    <citation type="submission" date="2014-11" db="EMBL/GenBank/DDBJ databases">
        <authorList>
            <person name="Amaro Gonzalez C."/>
        </authorList>
    </citation>
    <scope>NUCLEOTIDE SEQUENCE</scope>
</reference>
<feature type="signal peptide" evidence="1">
    <location>
        <begin position="1"/>
        <end position="21"/>
    </location>
</feature>
<sequence>MFLLLNCIFNLLMQMTPFFYTSNVGYLSTLPSSGCLNVSVTRWSYQRSAL</sequence>
<evidence type="ECO:0000256" key="1">
    <source>
        <dbReference type="SAM" id="SignalP"/>
    </source>
</evidence>
<feature type="chain" id="PRO_5002431027" evidence="1">
    <location>
        <begin position="22"/>
        <end position="50"/>
    </location>
</feature>
<keyword evidence="1" id="KW-0732">Signal</keyword>
<organism evidence="2">
    <name type="scientific">Anguilla anguilla</name>
    <name type="common">European freshwater eel</name>
    <name type="synonym">Muraena anguilla</name>
    <dbReference type="NCBI Taxonomy" id="7936"/>
    <lineage>
        <taxon>Eukaryota</taxon>
        <taxon>Metazoa</taxon>
        <taxon>Chordata</taxon>
        <taxon>Craniata</taxon>
        <taxon>Vertebrata</taxon>
        <taxon>Euteleostomi</taxon>
        <taxon>Actinopterygii</taxon>
        <taxon>Neopterygii</taxon>
        <taxon>Teleostei</taxon>
        <taxon>Anguilliformes</taxon>
        <taxon>Anguillidae</taxon>
        <taxon>Anguilla</taxon>
    </lineage>
</organism>
<accession>A0A0E9Q747</accession>